<evidence type="ECO:0000256" key="1">
    <source>
        <dbReference type="ARBA" id="ARBA00002521"/>
    </source>
</evidence>
<dbReference type="PANTHER" id="PTHR43330">
    <property type="entry name" value="METHIONINE AMINOPEPTIDASE"/>
    <property type="match status" value="1"/>
</dbReference>
<dbReference type="NCBIfam" id="TIGR00500">
    <property type="entry name" value="met_pdase_I"/>
    <property type="match status" value="1"/>
</dbReference>
<proteinExistence type="inferred from homology"/>
<comment type="subunit">
    <text evidence="6">Monomer.</text>
</comment>
<evidence type="ECO:0000259" key="8">
    <source>
        <dbReference type="Pfam" id="PF00557"/>
    </source>
</evidence>
<evidence type="ECO:0000256" key="4">
    <source>
        <dbReference type="ARBA" id="ARBA00022723"/>
    </source>
</evidence>
<comment type="catalytic activity">
    <reaction evidence="6 7">
        <text>Release of N-terminal amino acids, preferentially methionine, from peptides and arylamides.</text>
        <dbReference type="EC" id="3.4.11.18"/>
    </reaction>
</comment>
<evidence type="ECO:0000256" key="6">
    <source>
        <dbReference type="HAMAP-Rule" id="MF_01974"/>
    </source>
</evidence>
<keyword evidence="4 6" id="KW-0479">Metal-binding</keyword>
<feature type="binding site" evidence="6">
    <location>
        <position position="100"/>
    </location>
    <ligand>
        <name>a divalent metal cation</name>
        <dbReference type="ChEBI" id="CHEBI:60240"/>
        <label>1</label>
    </ligand>
</feature>
<dbReference type="Gene3D" id="3.90.230.10">
    <property type="entry name" value="Creatinase/methionine aminopeptidase superfamily"/>
    <property type="match status" value="1"/>
</dbReference>
<feature type="binding site" evidence="6">
    <location>
        <position position="174"/>
    </location>
    <ligand>
        <name>a divalent metal cation</name>
        <dbReference type="ChEBI" id="CHEBI:60240"/>
        <label>2</label>
        <note>catalytic</note>
    </ligand>
</feature>
<dbReference type="STRING" id="1797689.A3F24_01025"/>
<dbReference type="EC" id="3.4.11.18" evidence="6 7"/>
<dbReference type="EMBL" id="MHIX01000010">
    <property type="protein sequence ID" value="OGY59733.1"/>
    <property type="molecule type" value="Genomic_DNA"/>
</dbReference>
<keyword evidence="2 6" id="KW-0031">Aminopeptidase</keyword>
<keyword evidence="5 6" id="KW-0378">Hydrolase</keyword>
<keyword evidence="3 6" id="KW-0645">Protease</keyword>
<gene>
    <name evidence="6" type="primary">map</name>
    <name evidence="9" type="ORF">A3F24_01025</name>
</gene>
<sequence length="252" mass="27176">MIRLKTEKQIQGLKESGAIASEVLRKLKKAAKVGVSLKFLDELARTAILERGAKPAFLGYRPEGADKPYPATICASINDVIVHGIPDSYKLLDGDIVSLDIGVEYKGLIVDTATTIGIGKLDKDSHRLIRATKMALERGIKQAQVGKRLGDIGAAIEGTAKRYKVKIVEGLTGHGVGFELHEDPVVLNYGRANSGIKLEEGMVIAIEPMFSLGSARTVYQKNGSFRTADESPSAHFEHTIAITKDGPIVLTK</sequence>
<feature type="binding site" evidence="6">
    <location>
        <position position="181"/>
    </location>
    <ligand>
        <name>substrate</name>
    </ligand>
</feature>
<feature type="binding site" evidence="6">
    <location>
        <position position="237"/>
    </location>
    <ligand>
        <name>a divalent metal cation</name>
        <dbReference type="ChEBI" id="CHEBI:60240"/>
        <label>1</label>
    </ligand>
</feature>
<reference evidence="9 10" key="1">
    <citation type="journal article" date="2016" name="Nat. Commun.">
        <title>Thousands of microbial genomes shed light on interconnected biogeochemical processes in an aquifer system.</title>
        <authorList>
            <person name="Anantharaman K."/>
            <person name="Brown C.T."/>
            <person name="Hug L.A."/>
            <person name="Sharon I."/>
            <person name="Castelle C.J."/>
            <person name="Probst A.J."/>
            <person name="Thomas B.C."/>
            <person name="Singh A."/>
            <person name="Wilkins M.J."/>
            <person name="Karaoz U."/>
            <person name="Brodie E.L."/>
            <person name="Williams K.H."/>
            <person name="Hubbard S.S."/>
            <person name="Banfield J.F."/>
        </authorList>
    </citation>
    <scope>NUCLEOTIDE SEQUENCE [LARGE SCALE GENOMIC DNA]</scope>
</reference>
<dbReference type="Pfam" id="PF00557">
    <property type="entry name" value="Peptidase_M24"/>
    <property type="match status" value="1"/>
</dbReference>
<organism evidence="9 10">
    <name type="scientific">Candidatus Colwellbacteria bacterium RIFCSPHIGHO2_12_FULL_44_17</name>
    <dbReference type="NCBI Taxonomy" id="1797689"/>
    <lineage>
        <taxon>Bacteria</taxon>
        <taxon>Candidatus Colwelliibacteriota</taxon>
    </lineage>
</organism>
<dbReference type="InterPro" id="IPR036005">
    <property type="entry name" value="Creatinase/aminopeptidase-like"/>
</dbReference>
<name>A0A1G1Z545_9BACT</name>
<accession>A0A1G1Z545</accession>
<dbReference type="GO" id="GO:0006508">
    <property type="term" value="P:proteolysis"/>
    <property type="evidence" value="ECO:0007669"/>
    <property type="project" value="UniProtKB-KW"/>
</dbReference>
<feature type="binding site" evidence="6">
    <location>
        <position position="111"/>
    </location>
    <ligand>
        <name>a divalent metal cation</name>
        <dbReference type="ChEBI" id="CHEBI:60240"/>
        <label>1</label>
    </ligand>
</feature>
<comment type="caution">
    <text evidence="9">The sequence shown here is derived from an EMBL/GenBank/DDBJ whole genome shotgun (WGS) entry which is preliminary data.</text>
</comment>
<evidence type="ECO:0000256" key="5">
    <source>
        <dbReference type="ARBA" id="ARBA00022801"/>
    </source>
</evidence>
<evidence type="ECO:0000313" key="10">
    <source>
        <dbReference type="Proteomes" id="UP000178515"/>
    </source>
</evidence>
<dbReference type="PRINTS" id="PR00599">
    <property type="entry name" value="MAPEPTIDASE"/>
</dbReference>
<feature type="binding site" evidence="6">
    <location>
        <position position="111"/>
    </location>
    <ligand>
        <name>a divalent metal cation</name>
        <dbReference type="ChEBI" id="CHEBI:60240"/>
        <label>2</label>
        <note>catalytic</note>
    </ligand>
</feature>
<protein>
    <recommendedName>
        <fullName evidence="6 7">Methionine aminopeptidase</fullName>
        <shortName evidence="6">MAP</shortName>
        <shortName evidence="6">MetAP</shortName>
        <ecNumber evidence="6 7">3.4.11.18</ecNumber>
    </recommendedName>
    <alternativeName>
        <fullName evidence="6">Peptidase M</fullName>
    </alternativeName>
</protein>
<feature type="binding site" evidence="6">
    <location>
        <position position="207"/>
    </location>
    <ligand>
        <name>a divalent metal cation</name>
        <dbReference type="ChEBI" id="CHEBI:60240"/>
        <label>2</label>
        <note>catalytic</note>
    </ligand>
</feature>
<evidence type="ECO:0000313" key="9">
    <source>
        <dbReference type="EMBL" id="OGY59733.1"/>
    </source>
</evidence>
<dbReference type="Proteomes" id="UP000178515">
    <property type="component" value="Unassembled WGS sequence"/>
</dbReference>
<dbReference type="GO" id="GO:0070006">
    <property type="term" value="F:metalloaminopeptidase activity"/>
    <property type="evidence" value="ECO:0007669"/>
    <property type="project" value="UniProtKB-UniRule"/>
</dbReference>
<dbReference type="AlphaFoldDB" id="A0A1G1Z545"/>
<evidence type="ECO:0000256" key="2">
    <source>
        <dbReference type="ARBA" id="ARBA00022438"/>
    </source>
</evidence>
<comment type="similarity">
    <text evidence="6">Belongs to the peptidase M24A family. Methionine aminopeptidase type 1 subfamily.</text>
</comment>
<dbReference type="HAMAP" id="MF_01974">
    <property type="entry name" value="MetAP_1"/>
    <property type="match status" value="1"/>
</dbReference>
<dbReference type="InterPro" id="IPR001714">
    <property type="entry name" value="Pept_M24_MAP"/>
</dbReference>
<comment type="function">
    <text evidence="1 6">Removes the N-terminal methionine from nascent proteins. The N-terminal methionine is often cleaved when the second residue in the primary sequence is small and uncharged (Met-Ala-, Cys, Gly, Pro, Ser, Thr, or Val). Requires deformylation of the N(alpha)-formylated initiator methionine before it can be hydrolyzed.</text>
</comment>
<dbReference type="SUPFAM" id="SSF55920">
    <property type="entry name" value="Creatinase/aminopeptidase"/>
    <property type="match status" value="1"/>
</dbReference>
<evidence type="ECO:0000256" key="3">
    <source>
        <dbReference type="ARBA" id="ARBA00022670"/>
    </source>
</evidence>
<dbReference type="GO" id="GO:0046872">
    <property type="term" value="F:metal ion binding"/>
    <property type="evidence" value="ECO:0007669"/>
    <property type="project" value="UniProtKB-UniRule"/>
</dbReference>
<dbReference type="InterPro" id="IPR000994">
    <property type="entry name" value="Pept_M24"/>
</dbReference>
<feature type="binding site" evidence="6">
    <location>
        <position position="237"/>
    </location>
    <ligand>
        <name>a divalent metal cation</name>
        <dbReference type="ChEBI" id="CHEBI:60240"/>
        <label>2</label>
        <note>catalytic</note>
    </ligand>
</feature>
<evidence type="ECO:0000256" key="7">
    <source>
        <dbReference type="RuleBase" id="RU003653"/>
    </source>
</evidence>
<dbReference type="PANTHER" id="PTHR43330:SF27">
    <property type="entry name" value="METHIONINE AMINOPEPTIDASE"/>
    <property type="match status" value="1"/>
</dbReference>
<dbReference type="InterPro" id="IPR002467">
    <property type="entry name" value="Pept_M24A_MAP1"/>
</dbReference>
<dbReference type="GO" id="GO:0005829">
    <property type="term" value="C:cytosol"/>
    <property type="evidence" value="ECO:0007669"/>
    <property type="project" value="TreeGrafter"/>
</dbReference>
<dbReference type="GO" id="GO:0004239">
    <property type="term" value="F:initiator methionyl aminopeptidase activity"/>
    <property type="evidence" value="ECO:0007669"/>
    <property type="project" value="UniProtKB-UniRule"/>
</dbReference>
<feature type="domain" description="Peptidase M24" evidence="8">
    <location>
        <begin position="12"/>
        <end position="244"/>
    </location>
</feature>
<dbReference type="CDD" id="cd01086">
    <property type="entry name" value="MetAP1"/>
    <property type="match status" value="1"/>
</dbReference>
<comment type="cofactor">
    <cofactor evidence="6">
        <name>Co(2+)</name>
        <dbReference type="ChEBI" id="CHEBI:48828"/>
    </cofactor>
    <cofactor evidence="6">
        <name>Zn(2+)</name>
        <dbReference type="ChEBI" id="CHEBI:29105"/>
    </cofactor>
    <cofactor evidence="6">
        <name>Mn(2+)</name>
        <dbReference type="ChEBI" id="CHEBI:29035"/>
    </cofactor>
    <cofactor evidence="6">
        <name>Fe(2+)</name>
        <dbReference type="ChEBI" id="CHEBI:29033"/>
    </cofactor>
    <text evidence="6">Binds 2 divalent metal cations per subunit. Has a high-affinity and a low affinity metal-binding site. The true nature of the physiological cofactor is under debate. The enzyme is active with cobalt, zinc, manganese or divalent iron ions. Most likely, methionine aminopeptidases function as mononuclear Fe(2+)-metalloproteases under physiological conditions, and the catalytically relevant metal-binding site has been assigned to the histidine-containing high-affinity site.</text>
</comment>
<feature type="binding site" evidence="6">
    <location>
        <position position="83"/>
    </location>
    <ligand>
        <name>substrate</name>
    </ligand>
</feature>